<dbReference type="AlphaFoldDB" id="A0A2P2NXT8"/>
<dbReference type="EMBL" id="GGEC01066788">
    <property type="protein sequence ID" value="MBX47272.1"/>
    <property type="molecule type" value="Transcribed_RNA"/>
</dbReference>
<proteinExistence type="predicted"/>
<evidence type="ECO:0000313" key="1">
    <source>
        <dbReference type="EMBL" id="MBX47272.1"/>
    </source>
</evidence>
<organism evidence="1">
    <name type="scientific">Rhizophora mucronata</name>
    <name type="common">Asiatic mangrove</name>
    <dbReference type="NCBI Taxonomy" id="61149"/>
    <lineage>
        <taxon>Eukaryota</taxon>
        <taxon>Viridiplantae</taxon>
        <taxon>Streptophyta</taxon>
        <taxon>Embryophyta</taxon>
        <taxon>Tracheophyta</taxon>
        <taxon>Spermatophyta</taxon>
        <taxon>Magnoliopsida</taxon>
        <taxon>eudicotyledons</taxon>
        <taxon>Gunneridae</taxon>
        <taxon>Pentapetalae</taxon>
        <taxon>rosids</taxon>
        <taxon>fabids</taxon>
        <taxon>Malpighiales</taxon>
        <taxon>Rhizophoraceae</taxon>
        <taxon>Rhizophora</taxon>
    </lineage>
</organism>
<protein>
    <submittedName>
        <fullName evidence="1">Uncharacterized protein</fullName>
    </submittedName>
</protein>
<name>A0A2P2NXT8_RHIMU</name>
<accession>A0A2P2NXT8</accession>
<sequence>MLLIWINTFLSGLFYGLIIHAPL</sequence>
<reference evidence="1" key="1">
    <citation type="submission" date="2018-02" db="EMBL/GenBank/DDBJ databases">
        <title>Rhizophora mucronata_Transcriptome.</title>
        <authorList>
            <person name="Meera S.P."/>
            <person name="Sreeshan A."/>
            <person name="Augustine A."/>
        </authorList>
    </citation>
    <scope>NUCLEOTIDE SEQUENCE</scope>
    <source>
        <tissue evidence="1">Leaf</tissue>
    </source>
</reference>